<keyword evidence="3" id="KW-1185">Reference proteome</keyword>
<evidence type="ECO:0000256" key="1">
    <source>
        <dbReference type="SAM" id="Phobius"/>
    </source>
</evidence>
<organism evidence="2 3">
    <name type="scientific">Palleronia aestuarii</name>
    <dbReference type="NCBI Taxonomy" id="568105"/>
    <lineage>
        <taxon>Bacteria</taxon>
        <taxon>Pseudomonadati</taxon>
        <taxon>Pseudomonadota</taxon>
        <taxon>Alphaproteobacteria</taxon>
        <taxon>Rhodobacterales</taxon>
        <taxon>Roseobacteraceae</taxon>
        <taxon>Palleronia</taxon>
    </lineage>
</organism>
<dbReference type="InterPro" id="IPR008407">
    <property type="entry name" value="Brnchd-chn_aa_trnsp_AzlD"/>
</dbReference>
<dbReference type="Proteomes" id="UP000248916">
    <property type="component" value="Unassembled WGS sequence"/>
</dbReference>
<evidence type="ECO:0000313" key="2">
    <source>
        <dbReference type="EMBL" id="PZX19572.1"/>
    </source>
</evidence>
<name>A0A2W7P846_9RHOB</name>
<keyword evidence="1" id="KW-0472">Membrane</keyword>
<reference evidence="2 3" key="1">
    <citation type="submission" date="2018-06" db="EMBL/GenBank/DDBJ databases">
        <title>Genomic Encyclopedia of Archaeal and Bacterial Type Strains, Phase II (KMG-II): from individual species to whole genera.</title>
        <authorList>
            <person name="Goeker M."/>
        </authorList>
    </citation>
    <scope>NUCLEOTIDE SEQUENCE [LARGE SCALE GENOMIC DNA]</scope>
    <source>
        <strain evidence="2 3">DSM 22009</strain>
    </source>
</reference>
<protein>
    <submittedName>
        <fullName evidence="2">Branched-subunit amino acid transport protein</fullName>
    </submittedName>
</protein>
<keyword evidence="1" id="KW-0812">Transmembrane</keyword>
<proteinExistence type="predicted"/>
<evidence type="ECO:0000313" key="3">
    <source>
        <dbReference type="Proteomes" id="UP000248916"/>
    </source>
</evidence>
<comment type="caution">
    <text evidence="2">The sequence shown here is derived from an EMBL/GenBank/DDBJ whole genome shotgun (WGS) entry which is preliminary data.</text>
</comment>
<dbReference type="RefSeq" id="WP_111535263.1">
    <property type="nucleotide sequence ID" value="NZ_QKZL01000001.1"/>
</dbReference>
<keyword evidence="1" id="KW-1133">Transmembrane helix</keyword>
<accession>A0A2W7P846</accession>
<feature type="transmembrane region" description="Helical" evidence="1">
    <location>
        <begin position="6"/>
        <end position="30"/>
    </location>
</feature>
<feature type="transmembrane region" description="Helical" evidence="1">
    <location>
        <begin position="42"/>
        <end position="60"/>
    </location>
</feature>
<gene>
    <name evidence="2" type="ORF">LX81_00028</name>
</gene>
<dbReference type="Pfam" id="PF05437">
    <property type="entry name" value="AzlD"/>
    <property type="match status" value="1"/>
</dbReference>
<dbReference type="AlphaFoldDB" id="A0A2W7P846"/>
<feature type="transmembrane region" description="Helical" evidence="1">
    <location>
        <begin position="80"/>
        <end position="108"/>
    </location>
</feature>
<dbReference type="EMBL" id="QKZL01000001">
    <property type="protein sequence ID" value="PZX19572.1"/>
    <property type="molecule type" value="Genomic_DNA"/>
</dbReference>
<sequence>MISDDAPIWTIIVLLGIGTYAIRFSFLALLGDRTLPPWLLRLLRYTPVAVLPGIVAPLVLSPPATDGVFDPARFAAAVAALAIGIVTRSFLTAIAGGAATLYLALWLLN</sequence>
<dbReference type="OrthoDB" id="6119856at2"/>